<reference evidence="6" key="1">
    <citation type="submission" date="2022-12" db="EMBL/GenBank/DDBJ databases">
        <authorList>
            <person name="Petersen C."/>
        </authorList>
    </citation>
    <scope>NUCLEOTIDE SEQUENCE</scope>
    <source>
        <strain evidence="6">IBT 21472</strain>
    </source>
</reference>
<feature type="compositionally biased region" description="Low complexity" evidence="2">
    <location>
        <begin position="85"/>
        <end position="98"/>
    </location>
</feature>
<proteinExistence type="inferred from homology"/>
<dbReference type="Pfam" id="PF22725">
    <property type="entry name" value="GFO_IDH_MocA_C3"/>
    <property type="match status" value="1"/>
</dbReference>
<dbReference type="Gene3D" id="3.30.360.10">
    <property type="entry name" value="Dihydrodipicolinate Reductase, domain 2"/>
    <property type="match status" value="1"/>
</dbReference>
<gene>
    <name evidence="6" type="ORF">N7476_005844</name>
</gene>
<comment type="similarity">
    <text evidence="1">Belongs to the Gfo/Idh/MocA family.</text>
</comment>
<dbReference type="Gene3D" id="6.10.140.910">
    <property type="match status" value="1"/>
</dbReference>
<evidence type="ECO:0008006" key="8">
    <source>
        <dbReference type="Google" id="ProtNLM"/>
    </source>
</evidence>
<dbReference type="GO" id="GO:0000166">
    <property type="term" value="F:nucleotide binding"/>
    <property type="evidence" value="ECO:0007669"/>
    <property type="project" value="InterPro"/>
</dbReference>
<dbReference type="GO" id="GO:0005737">
    <property type="term" value="C:cytoplasm"/>
    <property type="evidence" value="ECO:0007669"/>
    <property type="project" value="TreeGrafter"/>
</dbReference>
<feature type="domain" description="GFO/IDH/MocA-like oxidoreductase" evidence="5">
    <location>
        <begin position="437"/>
        <end position="533"/>
    </location>
</feature>
<reference evidence="6" key="2">
    <citation type="journal article" date="2023" name="IMA Fungus">
        <title>Comparative genomic study of the Penicillium genus elucidates a diverse pangenome and 15 lateral gene transfer events.</title>
        <authorList>
            <person name="Petersen C."/>
            <person name="Sorensen T."/>
            <person name="Nielsen M.R."/>
            <person name="Sondergaard T.E."/>
            <person name="Sorensen J.L."/>
            <person name="Fitzpatrick D.A."/>
            <person name="Frisvad J.C."/>
            <person name="Nielsen K.L."/>
        </authorList>
    </citation>
    <scope>NUCLEOTIDE SEQUENCE</scope>
    <source>
        <strain evidence="6">IBT 21472</strain>
    </source>
</reference>
<sequence>MSATTTLTTTTLVGSPTAMTTVLTEICPACGGSGDCHDPSEVQQQILELQGHVQELNERAALTAGKLADYEEEVHRLRSAHAAYTSPRSSSSQPPTSSHTDRALSPTQVPTPVSPETSAHISPQAQQSRLATLTSLLPYRRSSATTSTPVPTTPTVPITPLPQVASPASSDNTSELQDALTREQGLRKAAETQLTQASTELEDLTVQLFSQANEMVAQERKARAKLEERVAVLERRDVEKRSRLERLEKAMARVDRLRALVSHFAKEQHLPAVQAAPNFELKAIYSRSLKSAQTLAKGTTGIDLYSEDAGAGNSFDDLLSRPDIGAVIIALPILIQPEFIKKALLAGKHVLSEKPIAKDVATAQELLEWYAANIDPKKTFWAVGENFRYLTKYLFTAEQVRKMGKVKHFRVNVQNLVKEDNKYYRMSFTISSQMIDYAYTFPETAWRKVPEYQGGFLLDGGVHMTAGLRLILGSEHITSLSAQSQLQQAYLPPVDTVDAVAQTGSGATGIISLSWGSPFSDSTFEFACEKGVVTLKDDDVTVNGVVNHIEFDGKGVGPEVAEFATAIVNGRPVEKRQSPEAALADLEILEQMLKSGERQGEKVSLQWQV</sequence>
<evidence type="ECO:0000313" key="6">
    <source>
        <dbReference type="EMBL" id="KAJ5315537.1"/>
    </source>
</evidence>
<dbReference type="GO" id="GO:0016491">
    <property type="term" value="F:oxidoreductase activity"/>
    <property type="evidence" value="ECO:0007669"/>
    <property type="project" value="TreeGrafter"/>
</dbReference>
<evidence type="ECO:0000259" key="5">
    <source>
        <dbReference type="Pfam" id="PF22725"/>
    </source>
</evidence>
<evidence type="ECO:0000256" key="1">
    <source>
        <dbReference type="ARBA" id="ARBA00010928"/>
    </source>
</evidence>
<dbReference type="PANTHER" id="PTHR42840">
    <property type="entry name" value="NAD(P)-BINDING ROSSMANN-FOLD SUPERFAMILY PROTEIN-RELATED"/>
    <property type="match status" value="1"/>
</dbReference>
<feature type="domain" description="GDP/GTP exchange factor Sec2 N-terminal" evidence="4">
    <location>
        <begin position="171"/>
        <end position="249"/>
    </location>
</feature>
<dbReference type="SUPFAM" id="SSF55347">
    <property type="entry name" value="Glyceraldehyde-3-phosphate dehydrogenase-like, C-terminal domain"/>
    <property type="match status" value="1"/>
</dbReference>
<dbReference type="OrthoDB" id="64915at2759"/>
<feature type="compositionally biased region" description="Polar residues" evidence="2">
    <location>
        <begin position="105"/>
        <end position="127"/>
    </location>
</feature>
<evidence type="ECO:0000259" key="4">
    <source>
        <dbReference type="Pfam" id="PF06428"/>
    </source>
</evidence>
<dbReference type="InterPro" id="IPR009449">
    <property type="entry name" value="Sec2_N"/>
</dbReference>
<keyword evidence="7" id="KW-1185">Reference proteome</keyword>
<protein>
    <recommendedName>
        <fullName evidence="8">Gfo/Idh/MocA-like oxidoreductase N-terminal domain-containing protein</fullName>
    </recommendedName>
</protein>
<feature type="compositionally biased region" description="Pro residues" evidence="2">
    <location>
        <begin position="151"/>
        <end position="160"/>
    </location>
</feature>
<accession>A0A9W9PW33</accession>
<dbReference type="AlphaFoldDB" id="A0A9W9PW33"/>
<feature type="compositionally biased region" description="Basic and acidic residues" evidence="2">
    <location>
        <begin position="180"/>
        <end position="190"/>
    </location>
</feature>
<dbReference type="InterPro" id="IPR055170">
    <property type="entry name" value="GFO_IDH_MocA-like_dom"/>
</dbReference>
<dbReference type="Proteomes" id="UP001147746">
    <property type="component" value="Unassembled WGS sequence"/>
</dbReference>
<dbReference type="InterPro" id="IPR000683">
    <property type="entry name" value="Gfo/Idh/MocA-like_OxRdtase_N"/>
</dbReference>
<dbReference type="Pfam" id="PF01408">
    <property type="entry name" value="GFO_IDH_MocA"/>
    <property type="match status" value="1"/>
</dbReference>
<evidence type="ECO:0000256" key="2">
    <source>
        <dbReference type="SAM" id="MobiDB-lite"/>
    </source>
</evidence>
<evidence type="ECO:0000259" key="3">
    <source>
        <dbReference type="Pfam" id="PF01408"/>
    </source>
</evidence>
<dbReference type="EMBL" id="JAPZBO010000005">
    <property type="protein sequence ID" value="KAJ5315537.1"/>
    <property type="molecule type" value="Genomic_DNA"/>
</dbReference>
<feature type="domain" description="Gfo/Idh/MocA-like oxidoreductase N-terminal" evidence="3">
    <location>
        <begin position="266"/>
        <end position="369"/>
    </location>
</feature>
<feature type="region of interest" description="Disordered" evidence="2">
    <location>
        <begin position="80"/>
        <end position="127"/>
    </location>
</feature>
<evidence type="ECO:0000313" key="7">
    <source>
        <dbReference type="Proteomes" id="UP001147746"/>
    </source>
</evidence>
<organism evidence="6 7">
    <name type="scientific">Penicillium atrosanguineum</name>
    <dbReference type="NCBI Taxonomy" id="1132637"/>
    <lineage>
        <taxon>Eukaryota</taxon>
        <taxon>Fungi</taxon>
        <taxon>Dikarya</taxon>
        <taxon>Ascomycota</taxon>
        <taxon>Pezizomycotina</taxon>
        <taxon>Eurotiomycetes</taxon>
        <taxon>Eurotiomycetidae</taxon>
        <taxon>Eurotiales</taxon>
        <taxon>Aspergillaceae</taxon>
        <taxon>Penicillium</taxon>
    </lineage>
</organism>
<dbReference type="InterPro" id="IPR036291">
    <property type="entry name" value="NAD(P)-bd_dom_sf"/>
</dbReference>
<dbReference type="SUPFAM" id="SSF51735">
    <property type="entry name" value="NAD(P)-binding Rossmann-fold domains"/>
    <property type="match status" value="1"/>
</dbReference>
<dbReference type="Pfam" id="PF06428">
    <property type="entry name" value="Sec2p"/>
    <property type="match status" value="1"/>
</dbReference>
<name>A0A9W9PW33_9EURO</name>
<dbReference type="GO" id="GO:0006740">
    <property type="term" value="P:NADPH regeneration"/>
    <property type="evidence" value="ECO:0007669"/>
    <property type="project" value="TreeGrafter"/>
</dbReference>
<dbReference type="Gene3D" id="3.40.50.720">
    <property type="entry name" value="NAD(P)-binding Rossmann-like Domain"/>
    <property type="match status" value="1"/>
</dbReference>
<feature type="compositionally biased region" description="Polar residues" evidence="2">
    <location>
        <begin position="166"/>
        <end position="176"/>
    </location>
</feature>
<comment type="caution">
    <text evidence="6">The sequence shown here is derived from an EMBL/GenBank/DDBJ whole genome shotgun (WGS) entry which is preliminary data.</text>
</comment>
<feature type="region of interest" description="Disordered" evidence="2">
    <location>
        <begin position="141"/>
        <end position="192"/>
    </location>
</feature>
<dbReference type="SUPFAM" id="SSF144284">
    <property type="entry name" value="Sec2 N-terminal region"/>
    <property type="match status" value="1"/>
</dbReference>
<dbReference type="PANTHER" id="PTHR42840:SF5">
    <property type="entry name" value="NAD(P)-BINDING ROSSMANN-FOLD SUPERFAMILY PROTEIN"/>
    <property type="match status" value="1"/>
</dbReference>